<dbReference type="InterPro" id="IPR008792">
    <property type="entry name" value="PQQD"/>
</dbReference>
<comment type="caution">
    <text evidence="2">The sequence shown here is derived from an EMBL/GenBank/DDBJ whole genome shotgun (WGS) entry which is preliminary data.</text>
</comment>
<feature type="region of interest" description="Disordered" evidence="1">
    <location>
        <begin position="1"/>
        <end position="57"/>
    </location>
</feature>
<name>W9GGH3_9MICO</name>
<gene>
    <name evidence="2" type="ORF">N864_02145</name>
</gene>
<dbReference type="PATRIC" id="fig|584657.3.peg.3838"/>
<proteinExistence type="predicted"/>
<keyword evidence="3" id="KW-1185">Reference proteome</keyword>
<evidence type="ECO:0000313" key="2">
    <source>
        <dbReference type="EMBL" id="EWT04287.1"/>
    </source>
</evidence>
<feature type="region of interest" description="Disordered" evidence="1">
    <location>
        <begin position="178"/>
        <end position="203"/>
    </location>
</feature>
<sequence>MASVQASDASGGIRPTVEESQVVEGQARHQGTTHCPGRSQHGHSETAARHRSSPSRLWGQFRRSVHTPLVDHLNSRKVRPVRADQISNWGFRMSTRQCWRVNAPDVISETIDGETIILHLGNGFYFSAGGCGPAAWSLLSCSATVDDTAAALRQLYQTDGVDLEGELDRFIEELTSEGLLVPSDTPRSPTPEPAGAGPMPFVPPTLSKFTDMEDLLLLDPVHEVSPKQGWPYA</sequence>
<evidence type="ECO:0000313" key="3">
    <source>
        <dbReference type="Proteomes" id="UP000019494"/>
    </source>
</evidence>
<reference evidence="3" key="1">
    <citation type="submission" date="2013-08" db="EMBL/GenBank/DDBJ databases">
        <title>Intrasporangium oryzae NRRL B-24470.</title>
        <authorList>
            <person name="Liu H."/>
            <person name="Wang G."/>
        </authorList>
    </citation>
    <scope>NUCLEOTIDE SEQUENCE [LARGE SCALE GENOMIC DNA]</scope>
    <source>
        <strain evidence="3">Q5-1</strain>
    </source>
</reference>
<dbReference type="AlphaFoldDB" id="W9GGH3"/>
<dbReference type="Proteomes" id="UP000019494">
    <property type="component" value="Unassembled WGS sequence"/>
</dbReference>
<protein>
    <recommendedName>
        <fullName evidence="4">PqqD family protein</fullName>
    </recommendedName>
</protein>
<evidence type="ECO:0008006" key="4">
    <source>
        <dbReference type="Google" id="ProtNLM"/>
    </source>
</evidence>
<evidence type="ECO:0000256" key="1">
    <source>
        <dbReference type="SAM" id="MobiDB-lite"/>
    </source>
</evidence>
<accession>W9GGH3</accession>
<dbReference type="EMBL" id="AWQS01000278">
    <property type="protein sequence ID" value="EWT04287.1"/>
    <property type="molecule type" value="Genomic_DNA"/>
</dbReference>
<dbReference type="Pfam" id="PF05402">
    <property type="entry name" value="PqqD"/>
    <property type="match status" value="1"/>
</dbReference>
<organism evidence="2 3">
    <name type="scientific">Intrasporangium chromatireducens Q5-1</name>
    <dbReference type="NCBI Taxonomy" id="584657"/>
    <lineage>
        <taxon>Bacteria</taxon>
        <taxon>Bacillati</taxon>
        <taxon>Actinomycetota</taxon>
        <taxon>Actinomycetes</taxon>
        <taxon>Micrococcales</taxon>
        <taxon>Intrasporangiaceae</taxon>
        <taxon>Intrasporangium</taxon>
    </lineage>
</organism>